<proteinExistence type="predicted"/>
<sequence>MKQVRPTLRVLRQLPRDSFPDPSVSDRVSQLPTASKEAREQILSGLKLYPLRHPLLDNARSYFDRGDLPDLHREATQARSSKGGKTLPVYEVRSHSGAAWRGGVIRDDEGDPWLAHANTHDRFHASAKDVFSDKIHYAPSKIDYLIRKNEEAAAKRDAENVECLMAMASELKKAVLIMPNRHSATITLPNSTPFEIAFEIRTDHGAKETASAHRELAEIELTMEIGTSDYELRSRLLRLYIPYLQPDPDRREAVYDQNYSKIHFILVLTQAQLAQALIESETSDEPIPATIPEPKEQHYFEQRKLAEAFILGEPLRSLCGHWIVPTKEGELIQDLPVCERCESIEPNVQSLLDIVRKLES</sequence>
<dbReference type="Proteomes" id="UP000645966">
    <property type="component" value="Unassembled WGS sequence"/>
</dbReference>
<keyword evidence="3" id="KW-1185">Reference proteome</keyword>
<name>A0A934I2R4_9CORY</name>
<dbReference type="Pfam" id="PF11238">
    <property type="entry name" value="DUF3039"/>
    <property type="match status" value="1"/>
</dbReference>
<evidence type="ECO:0000313" key="2">
    <source>
        <dbReference type="EMBL" id="MBI8990205.1"/>
    </source>
</evidence>
<dbReference type="InterPro" id="IPR021400">
    <property type="entry name" value="DUF3039"/>
</dbReference>
<feature type="region of interest" description="Disordered" evidence="1">
    <location>
        <begin position="15"/>
        <end position="36"/>
    </location>
</feature>
<dbReference type="RefSeq" id="WP_198739222.1">
    <property type="nucleotide sequence ID" value="NZ_JAEIOS010000015.1"/>
</dbReference>
<organism evidence="2 3">
    <name type="scientific">Corynebacterium meridianum</name>
    <dbReference type="NCBI Taxonomy" id="2765363"/>
    <lineage>
        <taxon>Bacteria</taxon>
        <taxon>Bacillati</taxon>
        <taxon>Actinomycetota</taxon>
        <taxon>Actinomycetes</taxon>
        <taxon>Mycobacteriales</taxon>
        <taxon>Corynebacteriaceae</taxon>
        <taxon>Corynebacterium</taxon>
    </lineage>
</organism>
<evidence type="ECO:0000313" key="3">
    <source>
        <dbReference type="Proteomes" id="UP000645966"/>
    </source>
</evidence>
<comment type="caution">
    <text evidence="2">The sequence shown here is derived from an EMBL/GenBank/DDBJ whole genome shotgun (WGS) entry which is preliminary data.</text>
</comment>
<evidence type="ECO:0000256" key="1">
    <source>
        <dbReference type="SAM" id="MobiDB-lite"/>
    </source>
</evidence>
<accession>A0A934I2R4</accession>
<reference evidence="2" key="1">
    <citation type="submission" date="2020-12" db="EMBL/GenBank/DDBJ databases">
        <title>Genome public.</title>
        <authorList>
            <person name="Sun Q."/>
        </authorList>
    </citation>
    <scope>NUCLEOTIDE SEQUENCE</scope>
    <source>
        <strain evidence="2">CCM 8863</strain>
    </source>
</reference>
<dbReference type="AlphaFoldDB" id="A0A934I2R4"/>
<protein>
    <submittedName>
        <fullName evidence="2">DUF3039 domain-containing protein</fullName>
    </submittedName>
</protein>
<dbReference type="EMBL" id="JAEIOS010000015">
    <property type="protein sequence ID" value="MBI8990205.1"/>
    <property type="molecule type" value="Genomic_DNA"/>
</dbReference>
<gene>
    <name evidence="2" type="ORF">JDV75_10625</name>
</gene>